<keyword evidence="2" id="KW-1185">Reference proteome</keyword>
<organism evidence="1 2">
    <name type="scientific">Pseudovibrio exalbescens</name>
    <dbReference type="NCBI Taxonomy" id="197461"/>
    <lineage>
        <taxon>Bacteria</taxon>
        <taxon>Pseudomonadati</taxon>
        <taxon>Pseudomonadota</taxon>
        <taxon>Alphaproteobacteria</taxon>
        <taxon>Hyphomicrobiales</taxon>
        <taxon>Stappiaceae</taxon>
        <taxon>Pseudovibrio</taxon>
    </lineage>
</organism>
<protein>
    <submittedName>
        <fullName evidence="1">Hydrolase</fullName>
    </submittedName>
</protein>
<accession>A0A1U7JD78</accession>
<dbReference type="SFLD" id="SFLDG01129">
    <property type="entry name" value="C1.5:_HAD__Beta-PGM__Phosphata"/>
    <property type="match status" value="1"/>
</dbReference>
<dbReference type="SFLD" id="SFLDS00003">
    <property type="entry name" value="Haloacid_Dehalogenase"/>
    <property type="match status" value="1"/>
</dbReference>
<dbReference type="PANTHER" id="PTHR43611">
    <property type="entry name" value="ALPHA-D-GLUCOSE 1-PHOSPHATE PHOSPHATASE"/>
    <property type="match status" value="1"/>
</dbReference>
<name>A0A1U7JD78_9HYPH</name>
<dbReference type="Gene3D" id="1.10.150.240">
    <property type="entry name" value="Putative phosphatase, domain 2"/>
    <property type="match status" value="1"/>
</dbReference>
<dbReference type="GO" id="GO:0016787">
    <property type="term" value="F:hydrolase activity"/>
    <property type="evidence" value="ECO:0007669"/>
    <property type="project" value="UniProtKB-KW"/>
</dbReference>
<dbReference type="NCBIfam" id="TIGR01509">
    <property type="entry name" value="HAD-SF-IA-v3"/>
    <property type="match status" value="1"/>
</dbReference>
<dbReference type="EMBL" id="LVVZ01000041">
    <property type="protein sequence ID" value="OKL42710.1"/>
    <property type="molecule type" value="Genomic_DNA"/>
</dbReference>
<dbReference type="Pfam" id="PF00702">
    <property type="entry name" value="Hydrolase"/>
    <property type="match status" value="1"/>
</dbReference>
<dbReference type="STRING" id="197461.A3843_17615"/>
<evidence type="ECO:0000313" key="1">
    <source>
        <dbReference type="EMBL" id="OKL42710.1"/>
    </source>
</evidence>
<dbReference type="InterPro" id="IPR023214">
    <property type="entry name" value="HAD_sf"/>
</dbReference>
<dbReference type="Gene3D" id="3.40.50.1000">
    <property type="entry name" value="HAD superfamily/HAD-like"/>
    <property type="match status" value="1"/>
</dbReference>
<dbReference type="PANTHER" id="PTHR43611:SF3">
    <property type="entry name" value="FLAVIN MONONUCLEOTIDE HYDROLASE 1, CHLOROPLATIC"/>
    <property type="match status" value="1"/>
</dbReference>
<dbReference type="InterPro" id="IPR036412">
    <property type="entry name" value="HAD-like_sf"/>
</dbReference>
<dbReference type="InterPro" id="IPR023198">
    <property type="entry name" value="PGP-like_dom2"/>
</dbReference>
<reference evidence="1 2" key="1">
    <citation type="submission" date="2016-03" db="EMBL/GenBank/DDBJ databases">
        <title>Genome sequence of Nesiotobacter sp. nov., a moderately halophilic alphaproteobacterium isolated from the Yellow Sea, China.</title>
        <authorList>
            <person name="Zhang G."/>
            <person name="Zhang R."/>
        </authorList>
    </citation>
    <scope>NUCLEOTIDE SEQUENCE [LARGE SCALE GENOMIC DNA]</scope>
    <source>
        <strain evidence="1 2">WB1-6</strain>
    </source>
</reference>
<dbReference type="InterPro" id="IPR006439">
    <property type="entry name" value="HAD-SF_hydro_IA"/>
</dbReference>
<evidence type="ECO:0000313" key="2">
    <source>
        <dbReference type="Proteomes" id="UP000185783"/>
    </source>
</evidence>
<sequence length="207" mass="22971">MSNAIEFVIVDQDGVLYDFDEKGRVEAFARLAGRPAEEVEAAIWGSGFDDDADAGTPDTAEAYLAGFSARLGSPLAAHDFFRVRRSMMRPSPHVLALANMVAETVEAAVLTNNNMLYKQGLEICAPELVEIFGENIHVSAEFGRRKPDPQIFRDLCERYGYPTHATLFVDDKLTNIEGAQKAGLKTHLFEDFKGLKRVLTDHNLLDH</sequence>
<dbReference type="NCBIfam" id="TIGR01549">
    <property type="entry name" value="HAD-SF-IA-v1"/>
    <property type="match status" value="1"/>
</dbReference>
<comment type="caution">
    <text evidence="1">The sequence shown here is derived from an EMBL/GenBank/DDBJ whole genome shotgun (WGS) entry which is preliminary data.</text>
</comment>
<dbReference type="AlphaFoldDB" id="A0A1U7JD78"/>
<dbReference type="SUPFAM" id="SSF56784">
    <property type="entry name" value="HAD-like"/>
    <property type="match status" value="1"/>
</dbReference>
<dbReference type="Proteomes" id="UP000185783">
    <property type="component" value="Unassembled WGS sequence"/>
</dbReference>
<keyword evidence="1" id="KW-0378">Hydrolase</keyword>
<gene>
    <name evidence="1" type="ORF">A3843_17615</name>
</gene>
<proteinExistence type="predicted"/>